<evidence type="ECO:0000313" key="5">
    <source>
        <dbReference type="EMBL" id="SKB40578.1"/>
    </source>
</evidence>
<dbReference type="SUPFAM" id="SSF101898">
    <property type="entry name" value="NHL repeat"/>
    <property type="match status" value="1"/>
</dbReference>
<reference evidence="6" key="1">
    <citation type="submission" date="2017-02" db="EMBL/GenBank/DDBJ databases">
        <authorList>
            <person name="Varghese N."/>
            <person name="Submissions S."/>
        </authorList>
    </citation>
    <scope>NUCLEOTIDE SEQUENCE [LARGE SCALE GENOMIC DNA]</scope>
    <source>
        <strain evidence="6">DSM 23405</strain>
    </source>
</reference>
<dbReference type="RefSeq" id="WP_079719602.1">
    <property type="nucleotide sequence ID" value="NZ_FUYY01000001.1"/>
</dbReference>
<dbReference type="PROSITE" id="PS51125">
    <property type="entry name" value="NHL"/>
    <property type="match status" value="2"/>
</dbReference>
<organism evidence="5 6">
    <name type="scientific">Salegentibacter holothuriorum</name>
    <dbReference type="NCBI Taxonomy" id="241145"/>
    <lineage>
        <taxon>Bacteria</taxon>
        <taxon>Pseudomonadati</taxon>
        <taxon>Bacteroidota</taxon>
        <taxon>Flavobacteriia</taxon>
        <taxon>Flavobacteriales</taxon>
        <taxon>Flavobacteriaceae</taxon>
        <taxon>Salegentibacter</taxon>
    </lineage>
</organism>
<dbReference type="InterPro" id="IPR003410">
    <property type="entry name" value="HYR_dom"/>
</dbReference>
<dbReference type="PANTHER" id="PTHR24273:SF32">
    <property type="entry name" value="HYALIN"/>
    <property type="match status" value="1"/>
</dbReference>
<feature type="domain" description="HYR" evidence="4">
    <location>
        <begin position="793"/>
        <end position="877"/>
    </location>
</feature>
<evidence type="ECO:0000256" key="3">
    <source>
        <dbReference type="PROSITE-ProRule" id="PRU00504"/>
    </source>
</evidence>
<dbReference type="EMBL" id="FUYY01000001">
    <property type="protein sequence ID" value="SKB40578.1"/>
    <property type="molecule type" value="Genomic_DNA"/>
</dbReference>
<keyword evidence="6" id="KW-1185">Reference proteome</keyword>
<dbReference type="Pfam" id="PF02494">
    <property type="entry name" value="HYR"/>
    <property type="match status" value="2"/>
</dbReference>
<evidence type="ECO:0000259" key="4">
    <source>
        <dbReference type="PROSITE" id="PS50825"/>
    </source>
</evidence>
<dbReference type="OrthoDB" id="9805017at2"/>
<sequence>MKQSYFTSPGFTFRLLPFSLPTALFLLFFLLNFSFGFGQGVTISSGEPNPTQNNPIGISIEFNERINGFEESDINVDDGSLSNFNVEWPNFENTDEEPIRLKTYEVDIVSPLEDIDFSPSSNSVIAIDIDESGFIYALTLDEGVFKYNPNGNLTSNNPLISADKLTEPRDLAIDNNGNIFIANSGADQVLKFDNNGGNMKIINSNPSLSSPSGLAISSDQRVYVADTENNRVAIFNNDGTEAGKIDNGTGPVGLINPIRLAVDNLFNVYVTDAGNNRIQVYDSNGNHTASINGNTGDLNNPGSLVVDDYGFLYVADFVGVNLNTFLNFENIDESQILELVANLENLRIQVFRVDDLNESPKTIKNAINIPIDLALKPCGYLSVNNGDATIEFELNFPPRTYIEFIFDLKTYEILPTKFTAALEINEECIPAEVGIDGEVGVDADCDLISASDEFSRIWDQTKPEIQTCYQEDQAVAMGDEIPNYVEEGLVIFDDNCEGDLEIEQTPAPGTEISQQTTTVRLTATDEAGNVSEACSFELIVEDNTPDTPPVFTNCPQNTIEIANDPGECGAILNFETPEATDDNGSPTITQISGPKNGEFVSVEDGIVNLVFQADDGVNAPVTCTVQIHVVDDEKPVITCPQNITRVIPEGDTSITINYNLPEVSDNCSENLVPELIVEPAPGSEFEEGVYTIEFEVTDDANNTEICDFTITVIQAEAQPEVTCPSNSELDPLSLDQNCDYQLPEFEAIIETKNFDDLNFQKTENRVDNILNVEVKVLEGSQLIETCDLEFDLVDEIVPVIACPQNITREIPEGDTSITINYDLPEVSDNCSENLIPELIVGPASGSEFEEGVYTIEFEVTDDANNMETCDFTITVKRENDPNAPKIECVPHELFLDENGQAILNPEELFVGEPGNLTITADIENFDCSNLGSNNVILTATDPETGLSSTCNTTVEILDDIAPTANCVSGYVVYLDSNGNGTLAPEDLNNNSTDNCGIDSMALSQINFTRADLGDVSITLTVRDEAGKMDSCETTIEVVDEASGDFECRENIVLNLDENGEAGLSLEELYTGNASGINLTASRLNFNCSDLGVVPIQLDYSGSESGSCTINIEVRDENPPMIITDIVELTLDTEGFAYLRESDVLVQDNCSQILIYRFGKSVFSCEDVGSNSINVEVEDANGNITEKNIEVRINGEACEIPDDLKFLFIYPNPNNGIFTIATPKGMLIEQVRVFDSRGRYILQQDYNTSARFYRMTIEGVAASVYTLQIFTNEGVVVKRVIISR</sequence>
<dbReference type="Proteomes" id="UP000190230">
    <property type="component" value="Unassembled WGS sequence"/>
</dbReference>
<evidence type="ECO:0000313" key="6">
    <source>
        <dbReference type="Proteomes" id="UP000190230"/>
    </source>
</evidence>
<dbReference type="InterPro" id="IPR026444">
    <property type="entry name" value="Secre_tail"/>
</dbReference>
<feature type="domain" description="HYR" evidence="4">
    <location>
        <begin position="630"/>
        <end position="714"/>
    </location>
</feature>
<dbReference type="Gene3D" id="2.60.40.10">
    <property type="entry name" value="Immunoglobulins"/>
    <property type="match status" value="1"/>
</dbReference>
<keyword evidence="1" id="KW-0732">Signal</keyword>
<dbReference type="InterPro" id="IPR001258">
    <property type="entry name" value="NHL_repeat"/>
</dbReference>
<proteinExistence type="predicted"/>
<feature type="domain" description="HYR" evidence="4">
    <location>
        <begin position="458"/>
        <end position="542"/>
    </location>
</feature>
<dbReference type="STRING" id="241145.SAMN05660776_1013"/>
<accession>A0A1T5B004</accession>
<dbReference type="NCBIfam" id="TIGR04183">
    <property type="entry name" value="Por_Secre_tail"/>
    <property type="match status" value="1"/>
</dbReference>
<evidence type="ECO:0000256" key="2">
    <source>
        <dbReference type="ARBA" id="ARBA00022737"/>
    </source>
</evidence>
<dbReference type="Pfam" id="PF18962">
    <property type="entry name" value="Por_Secre_tail"/>
    <property type="match status" value="1"/>
</dbReference>
<gene>
    <name evidence="5" type="ORF">SAMN05660776_1013</name>
</gene>
<name>A0A1T5B004_9FLAO</name>
<dbReference type="PROSITE" id="PS50825">
    <property type="entry name" value="HYR"/>
    <property type="match status" value="4"/>
</dbReference>
<protein>
    <submittedName>
        <fullName evidence="5">Por secretion system C-terminal sorting domain-containing protein</fullName>
    </submittedName>
</protein>
<dbReference type="InterPro" id="IPR013783">
    <property type="entry name" value="Ig-like_fold"/>
</dbReference>
<feature type="repeat" description="NHL" evidence="3">
    <location>
        <begin position="256"/>
        <end position="284"/>
    </location>
</feature>
<evidence type="ECO:0000256" key="1">
    <source>
        <dbReference type="ARBA" id="ARBA00022729"/>
    </source>
</evidence>
<feature type="repeat" description="NHL" evidence="3">
    <location>
        <begin position="208"/>
        <end position="238"/>
    </location>
</feature>
<dbReference type="Gene3D" id="2.120.10.30">
    <property type="entry name" value="TolB, C-terminal domain"/>
    <property type="match status" value="1"/>
</dbReference>
<keyword evidence="2" id="KW-0677">Repeat</keyword>
<feature type="domain" description="HYR" evidence="4">
    <location>
        <begin position="544"/>
        <end position="629"/>
    </location>
</feature>
<dbReference type="CDD" id="cd05819">
    <property type="entry name" value="NHL"/>
    <property type="match status" value="1"/>
</dbReference>
<dbReference type="Pfam" id="PF01436">
    <property type="entry name" value="NHL"/>
    <property type="match status" value="1"/>
</dbReference>
<dbReference type="InterPro" id="IPR011042">
    <property type="entry name" value="6-blade_b-propeller_TolB-like"/>
</dbReference>
<dbReference type="PANTHER" id="PTHR24273">
    <property type="entry name" value="FI04643P-RELATED"/>
    <property type="match status" value="1"/>
</dbReference>